<dbReference type="AlphaFoldDB" id="A0AAU9FMY2"/>
<protein>
    <submittedName>
        <fullName evidence="2">Uncharacterized protein</fullName>
    </submittedName>
</protein>
<accession>A0AAU9FMY2</accession>
<proteinExistence type="predicted"/>
<dbReference type="EMBL" id="AP029265">
    <property type="protein sequence ID" value="BFF97029.1"/>
    <property type="molecule type" value="Genomic_DNA"/>
</dbReference>
<sequence>MHTAKHSVVLALILVQLVGLIQGGSYSYEDTWVYMYPAMDFPNNAVLGGLDSDGYYNYVGRVLYSSSVLPARVVPELTKATYNTDTYGYQGSSFEVLVANATVGYHWQRSYDGFLEKNAVSVGTNSVNDRVYICRFRADEGLLMGTLYLANRACIVKYGEMPLRKHDKYEVLIRDRKAAEFLPFVV</sequence>
<dbReference type="PANTHER" id="PTHR31649">
    <property type="entry name" value="AGAP009604-PA"/>
    <property type="match status" value="1"/>
</dbReference>
<keyword evidence="1" id="KW-0732">Signal</keyword>
<dbReference type="SMART" id="SM00696">
    <property type="entry name" value="DM9"/>
    <property type="match status" value="2"/>
</dbReference>
<organism evidence="2 3">
    <name type="scientific">Drosophila madeirensis</name>
    <name type="common">Fruit fly</name>
    <dbReference type="NCBI Taxonomy" id="30013"/>
    <lineage>
        <taxon>Eukaryota</taxon>
        <taxon>Metazoa</taxon>
        <taxon>Ecdysozoa</taxon>
        <taxon>Arthropoda</taxon>
        <taxon>Hexapoda</taxon>
        <taxon>Insecta</taxon>
        <taxon>Pterygota</taxon>
        <taxon>Neoptera</taxon>
        <taxon>Endopterygota</taxon>
        <taxon>Diptera</taxon>
        <taxon>Brachycera</taxon>
        <taxon>Muscomorpha</taxon>
        <taxon>Ephydroidea</taxon>
        <taxon>Drosophilidae</taxon>
        <taxon>Drosophila</taxon>
        <taxon>Sophophora</taxon>
    </lineage>
</organism>
<dbReference type="Proteomes" id="UP001500889">
    <property type="component" value="Chromosome J"/>
</dbReference>
<gene>
    <name evidence="2" type="ORF">DMAD_05527</name>
</gene>
<feature type="signal peptide" evidence="1">
    <location>
        <begin position="1"/>
        <end position="23"/>
    </location>
</feature>
<dbReference type="PANTHER" id="PTHR31649:SF10">
    <property type="entry name" value="IP19903P-RELATED"/>
    <property type="match status" value="1"/>
</dbReference>
<reference evidence="2 3" key="1">
    <citation type="submission" date="2024-02" db="EMBL/GenBank/DDBJ databases">
        <title>A chromosome-level genome assembly of Drosophila madeirensis, a fruit fly species endemic to Madeira island.</title>
        <authorList>
            <person name="Tomihara K."/>
            <person name="Llopart A."/>
            <person name="Yamamoto D."/>
        </authorList>
    </citation>
    <scope>NUCLEOTIDE SEQUENCE [LARGE SCALE GENOMIC DNA]</scope>
    <source>
        <strain evidence="2 3">RF1</strain>
    </source>
</reference>
<name>A0AAU9FMY2_DROMD</name>
<dbReference type="InterPro" id="IPR006616">
    <property type="entry name" value="DM9_repeat"/>
</dbReference>
<evidence type="ECO:0000256" key="1">
    <source>
        <dbReference type="SAM" id="SignalP"/>
    </source>
</evidence>
<keyword evidence="3" id="KW-1185">Reference proteome</keyword>
<evidence type="ECO:0000313" key="3">
    <source>
        <dbReference type="Proteomes" id="UP001500889"/>
    </source>
</evidence>
<feature type="chain" id="PRO_5043403818" evidence="1">
    <location>
        <begin position="24"/>
        <end position="186"/>
    </location>
</feature>
<dbReference type="Pfam" id="PF11901">
    <property type="entry name" value="DM9"/>
    <property type="match status" value="1"/>
</dbReference>
<evidence type="ECO:0000313" key="2">
    <source>
        <dbReference type="EMBL" id="BFF97029.1"/>
    </source>
</evidence>